<name>A0A976IKQ2_BRELC</name>
<comment type="caution">
    <text evidence="1">The sequence shown here is derived from an EMBL/GenBank/DDBJ whole genome shotgun (WGS) entry which is preliminary data.</text>
</comment>
<gene>
    <name evidence="1" type="ORF">CCR75_007282</name>
</gene>
<protein>
    <submittedName>
        <fullName evidence="1">Uncharacterized protein</fullName>
    </submittedName>
</protein>
<dbReference type="Proteomes" id="UP000294530">
    <property type="component" value="Unassembled WGS sequence"/>
</dbReference>
<keyword evidence="2" id="KW-1185">Reference proteome</keyword>
<dbReference type="GeneID" id="94351014"/>
<dbReference type="RefSeq" id="XP_067823105.1">
    <property type="nucleotide sequence ID" value="XM_067965343.1"/>
</dbReference>
<evidence type="ECO:0000313" key="1">
    <source>
        <dbReference type="EMBL" id="TDH73607.1"/>
    </source>
</evidence>
<accession>A0A976IKQ2</accession>
<sequence>MVTIETAMQRIADEFRAASEYRQRIILRPSRMLISIILSESKAVEGLVAGRQLAVSFLDLNMSKTPCFHVENAGIATK</sequence>
<evidence type="ECO:0000313" key="2">
    <source>
        <dbReference type="Proteomes" id="UP000294530"/>
    </source>
</evidence>
<dbReference type="AlphaFoldDB" id="A0A976IKQ2"/>
<dbReference type="KEGG" id="blac:94351014"/>
<proteinExistence type="predicted"/>
<reference evidence="1 2" key="1">
    <citation type="journal article" date="2021" name="Genome Biol.">
        <title>AFLAP: assembly-free linkage analysis pipeline using k-mers from genome sequencing data.</title>
        <authorList>
            <person name="Fletcher K."/>
            <person name="Zhang L."/>
            <person name="Gil J."/>
            <person name="Han R."/>
            <person name="Cavanaugh K."/>
            <person name="Michelmore R."/>
        </authorList>
    </citation>
    <scope>NUCLEOTIDE SEQUENCE [LARGE SCALE GENOMIC DNA]</scope>
    <source>
        <strain evidence="1 2">SF5</strain>
    </source>
</reference>
<dbReference type="EMBL" id="SHOA02000036">
    <property type="protein sequence ID" value="TDH73607.1"/>
    <property type="molecule type" value="Genomic_DNA"/>
</dbReference>
<organism evidence="1 2">
    <name type="scientific">Bremia lactucae</name>
    <name type="common">Lettuce downy mildew</name>
    <dbReference type="NCBI Taxonomy" id="4779"/>
    <lineage>
        <taxon>Eukaryota</taxon>
        <taxon>Sar</taxon>
        <taxon>Stramenopiles</taxon>
        <taxon>Oomycota</taxon>
        <taxon>Peronosporomycetes</taxon>
        <taxon>Peronosporales</taxon>
        <taxon>Peronosporaceae</taxon>
        <taxon>Bremia</taxon>
    </lineage>
</organism>